<organism evidence="2 3">
    <name type="scientific">Coniochaeta pulveracea</name>
    <dbReference type="NCBI Taxonomy" id="177199"/>
    <lineage>
        <taxon>Eukaryota</taxon>
        <taxon>Fungi</taxon>
        <taxon>Dikarya</taxon>
        <taxon>Ascomycota</taxon>
        <taxon>Pezizomycotina</taxon>
        <taxon>Sordariomycetes</taxon>
        <taxon>Sordariomycetidae</taxon>
        <taxon>Coniochaetales</taxon>
        <taxon>Coniochaetaceae</taxon>
        <taxon>Coniochaeta</taxon>
    </lineage>
</organism>
<protein>
    <recommendedName>
        <fullName evidence="4">Helicase ATP-binding domain-containing protein</fullName>
    </recommendedName>
</protein>
<feature type="compositionally biased region" description="Low complexity" evidence="1">
    <location>
        <begin position="91"/>
        <end position="104"/>
    </location>
</feature>
<name>A0A420XZB8_9PEZI</name>
<feature type="compositionally biased region" description="Basic and acidic residues" evidence="1">
    <location>
        <begin position="169"/>
        <end position="189"/>
    </location>
</feature>
<proteinExistence type="predicted"/>
<dbReference type="AlphaFoldDB" id="A0A420XZB8"/>
<reference evidence="2 3" key="1">
    <citation type="submission" date="2018-08" db="EMBL/GenBank/DDBJ databases">
        <title>Draft genome of the lignicolous fungus Coniochaeta pulveracea.</title>
        <authorList>
            <person name="Borstlap C.J."/>
            <person name="De Witt R.N."/>
            <person name="Botha A."/>
            <person name="Volschenk H."/>
        </authorList>
    </citation>
    <scope>NUCLEOTIDE SEQUENCE [LARGE SCALE GENOMIC DNA]</scope>
    <source>
        <strain evidence="2 3">CAB683</strain>
    </source>
</reference>
<dbReference type="InterPro" id="IPR027417">
    <property type="entry name" value="P-loop_NTPase"/>
</dbReference>
<evidence type="ECO:0008006" key="4">
    <source>
        <dbReference type="Google" id="ProtNLM"/>
    </source>
</evidence>
<dbReference type="Proteomes" id="UP000275385">
    <property type="component" value="Unassembled WGS sequence"/>
</dbReference>
<evidence type="ECO:0000313" key="3">
    <source>
        <dbReference type="Proteomes" id="UP000275385"/>
    </source>
</evidence>
<evidence type="ECO:0000256" key="1">
    <source>
        <dbReference type="SAM" id="MobiDB-lite"/>
    </source>
</evidence>
<sequence length="349" mass="39474">MRSAGVVVYRTRKPILLLQDVYEAKWRTAQARERLLLVTAHERTWILDVILAVLKNVVLPRRPDLKVIIMSATMDVASTRGATRCPSTMRPSSGAPPQAGPSEPLTHPPDRSDENTAGSSHKKAWASAQPPPPRKPVRKTKKAAKNKQATGTDDEDANADEPQGQQIPDDIRAIHDPNDPLKPYTDKDAYTQTSSPAWLYGIRPHFNWLNLRTWFRDELPKKVTQHYPPFAWWPPQPDYDRYPAQPIRRPEEADMAKFLDKWKMEQDLDNPNLSTLHLRVCAEIHERVCDALSPLLPRVTHHHVHSAVPIMRGRPVRPPGHVAAPVRPAHNPPRALVAGPPCQLRMVEQ</sequence>
<dbReference type="Gene3D" id="3.40.50.300">
    <property type="entry name" value="P-loop containing nucleotide triphosphate hydrolases"/>
    <property type="match status" value="1"/>
</dbReference>
<evidence type="ECO:0000313" key="2">
    <source>
        <dbReference type="EMBL" id="RKU40976.1"/>
    </source>
</evidence>
<keyword evidence="3" id="KW-1185">Reference proteome</keyword>
<dbReference type="EMBL" id="QVQW01000085">
    <property type="protein sequence ID" value="RKU40976.1"/>
    <property type="molecule type" value="Genomic_DNA"/>
</dbReference>
<accession>A0A420XZB8</accession>
<comment type="caution">
    <text evidence="2">The sequence shown here is derived from an EMBL/GenBank/DDBJ whole genome shotgun (WGS) entry which is preliminary data.</text>
</comment>
<feature type="region of interest" description="Disordered" evidence="1">
    <location>
        <begin position="79"/>
        <end position="189"/>
    </location>
</feature>
<gene>
    <name evidence="2" type="ORF">DL546_000144</name>
</gene>
<feature type="compositionally biased region" description="Basic residues" evidence="1">
    <location>
        <begin position="135"/>
        <end position="145"/>
    </location>
</feature>
<dbReference type="STRING" id="177199.A0A420XZB8"/>